<proteinExistence type="predicted"/>
<reference evidence="1" key="1">
    <citation type="submission" date="2019-08" db="EMBL/GenBank/DDBJ databases">
        <authorList>
            <person name="Kucharzyk K."/>
            <person name="Murdoch R.W."/>
            <person name="Higgins S."/>
            <person name="Loffler F."/>
        </authorList>
    </citation>
    <scope>NUCLEOTIDE SEQUENCE</scope>
</reference>
<dbReference type="EMBL" id="VSSQ01008374">
    <property type="protein sequence ID" value="MPM38695.1"/>
    <property type="molecule type" value="Genomic_DNA"/>
</dbReference>
<accession>A0A644ZCU0</accession>
<gene>
    <name evidence="1" type="ORF">SDC9_85325</name>
</gene>
<evidence type="ECO:0000313" key="1">
    <source>
        <dbReference type="EMBL" id="MPM38695.1"/>
    </source>
</evidence>
<sequence>MINQCSGALRLFAGRKEAKGVGAVRIRPGMQINLPDPFQVADKHHVLAQQFTGH</sequence>
<dbReference type="AlphaFoldDB" id="A0A644ZCU0"/>
<name>A0A644ZCU0_9ZZZZ</name>
<organism evidence="1">
    <name type="scientific">bioreactor metagenome</name>
    <dbReference type="NCBI Taxonomy" id="1076179"/>
    <lineage>
        <taxon>unclassified sequences</taxon>
        <taxon>metagenomes</taxon>
        <taxon>ecological metagenomes</taxon>
    </lineage>
</organism>
<protein>
    <submittedName>
        <fullName evidence="1">Uncharacterized protein</fullName>
    </submittedName>
</protein>
<comment type="caution">
    <text evidence="1">The sequence shown here is derived from an EMBL/GenBank/DDBJ whole genome shotgun (WGS) entry which is preliminary data.</text>
</comment>